<comment type="caution">
    <text evidence="2">The sequence shown here is derived from an EMBL/GenBank/DDBJ whole genome shotgun (WGS) entry which is preliminary data.</text>
</comment>
<organism evidence="2 3">
    <name type="scientific">Stichopus japonicus</name>
    <name type="common">Sea cucumber</name>
    <dbReference type="NCBI Taxonomy" id="307972"/>
    <lineage>
        <taxon>Eukaryota</taxon>
        <taxon>Metazoa</taxon>
        <taxon>Echinodermata</taxon>
        <taxon>Eleutherozoa</taxon>
        <taxon>Echinozoa</taxon>
        <taxon>Holothuroidea</taxon>
        <taxon>Aspidochirotacea</taxon>
        <taxon>Aspidochirotida</taxon>
        <taxon>Stichopodidae</taxon>
        <taxon>Apostichopus</taxon>
    </lineage>
</organism>
<dbReference type="Pfam" id="PF20499">
    <property type="entry name" value="DUF6729"/>
    <property type="match status" value="1"/>
</dbReference>
<keyword evidence="3" id="KW-1185">Reference proteome</keyword>
<proteinExistence type="predicted"/>
<dbReference type="OrthoDB" id="10072098at2759"/>
<name>A0A2G8KYY9_STIJA</name>
<feature type="domain" description="DUF6729" evidence="1">
    <location>
        <begin position="25"/>
        <end position="243"/>
    </location>
</feature>
<dbReference type="PANTHER" id="PTHR47773:SF1">
    <property type="entry name" value="C2H2-TYPE DOMAIN-CONTAINING PROTEIN"/>
    <property type="match status" value="1"/>
</dbReference>
<dbReference type="PANTHER" id="PTHR47773">
    <property type="entry name" value="SI:DKEY-9I5.2-RELATED"/>
    <property type="match status" value="1"/>
</dbReference>
<sequence length="404" mass="46275">MKDDLERGLFQRVMTYKDIHGEIKKRKVLKDDRMWFHPPECPDMVRSTLPSADAFFRSRLNFCRPVGVWGYSLKCPRNNCPARDREDAFLYHCGYANTVRYICDISDWYCMLTEVLACSACRKAAKASATHSIGQFLAGCPIISQLTPAHQAMFPAILTLRHGVDKQVVKLMTDRTAANYMASIWRQVQENHCEKYLHRKDIYSTLLTSLTKERSLLNTIRHKFQPPPQHRKLPSAKLLRKAFLIGEAENTEDYRALIMSTFGKLLKFDSTKKICKKLAGAGCGTAEWCTNVGNELSQVLTSVLTCEESVQKLRPMAKGLIDRYSKAAESPPEEMYVDCGYCRLYGVSSIEKLFNEWMESGMVIHLDIFHWNHRFDAAVRTDHHPKYALFKSALSAAVFAFSQW</sequence>
<gene>
    <name evidence="2" type="ORF">BSL78_09902</name>
</gene>
<dbReference type="AlphaFoldDB" id="A0A2G8KYY9"/>
<evidence type="ECO:0000259" key="1">
    <source>
        <dbReference type="Pfam" id="PF20499"/>
    </source>
</evidence>
<reference evidence="2 3" key="1">
    <citation type="journal article" date="2017" name="PLoS Biol.">
        <title>The sea cucumber genome provides insights into morphological evolution and visceral regeneration.</title>
        <authorList>
            <person name="Zhang X."/>
            <person name="Sun L."/>
            <person name="Yuan J."/>
            <person name="Sun Y."/>
            <person name="Gao Y."/>
            <person name="Zhang L."/>
            <person name="Li S."/>
            <person name="Dai H."/>
            <person name="Hamel J.F."/>
            <person name="Liu C."/>
            <person name="Yu Y."/>
            <person name="Liu S."/>
            <person name="Lin W."/>
            <person name="Guo K."/>
            <person name="Jin S."/>
            <person name="Xu P."/>
            <person name="Storey K.B."/>
            <person name="Huan P."/>
            <person name="Zhang T."/>
            <person name="Zhou Y."/>
            <person name="Zhang J."/>
            <person name="Lin C."/>
            <person name="Li X."/>
            <person name="Xing L."/>
            <person name="Huo D."/>
            <person name="Sun M."/>
            <person name="Wang L."/>
            <person name="Mercier A."/>
            <person name="Li F."/>
            <person name="Yang H."/>
            <person name="Xiang J."/>
        </authorList>
    </citation>
    <scope>NUCLEOTIDE SEQUENCE [LARGE SCALE GENOMIC DNA]</scope>
    <source>
        <strain evidence="2">Shaxun</strain>
        <tissue evidence="2">Muscle</tissue>
    </source>
</reference>
<dbReference type="EMBL" id="MRZV01000296">
    <property type="protein sequence ID" value="PIK53192.1"/>
    <property type="molecule type" value="Genomic_DNA"/>
</dbReference>
<accession>A0A2G8KYY9</accession>
<dbReference type="InterPro" id="IPR046616">
    <property type="entry name" value="DUF6729"/>
</dbReference>
<dbReference type="STRING" id="307972.A0A2G8KYY9"/>
<protein>
    <recommendedName>
        <fullName evidence="1">DUF6729 domain-containing protein</fullName>
    </recommendedName>
</protein>
<evidence type="ECO:0000313" key="3">
    <source>
        <dbReference type="Proteomes" id="UP000230750"/>
    </source>
</evidence>
<evidence type="ECO:0000313" key="2">
    <source>
        <dbReference type="EMBL" id="PIK53192.1"/>
    </source>
</evidence>
<dbReference type="Proteomes" id="UP000230750">
    <property type="component" value="Unassembled WGS sequence"/>
</dbReference>